<gene>
    <name evidence="2" type="ORF">NEMVEDRAFT_v1g222311</name>
</gene>
<feature type="domain" description="Ig-like" evidence="1">
    <location>
        <begin position="156"/>
        <end position="245"/>
    </location>
</feature>
<dbReference type="HOGENOM" id="CLU_1125686_0_0_1"/>
<dbReference type="InterPro" id="IPR036179">
    <property type="entry name" value="Ig-like_dom_sf"/>
</dbReference>
<keyword evidence="3" id="KW-1185">Reference proteome</keyword>
<dbReference type="InterPro" id="IPR003599">
    <property type="entry name" value="Ig_sub"/>
</dbReference>
<dbReference type="PhylomeDB" id="A7T4Q9"/>
<evidence type="ECO:0000313" key="3">
    <source>
        <dbReference type="Proteomes" id="UP000001593"/>
    </source>
</evidence>
<name>A7T4Q9_NEMVE</name>
<sequence>MAIDLLAQHQVPSHQRVIIRPSSHPSSCFCRVLLIKLAVLSLVLLLLPHQVFAAADLISVDKYLGEDARFTWQSNNYLEFTFGISNAAQDNVAAGSELVLWVRGSLGSTPNTTEGFYKGRLYFYGDPSPSADSKHFEITRVTVLDEKVYLVAIMDPTSYKFTALRAWNLTIRAEDTDFSITCSASGRPAPNVTWVNKTSGSPVAHGTGSATLSLLKIQRHQAGVYQCQAINDVRREAITQDVTINVQCEY</sequence>
<evidence type="ECO:0000313" key="2">
    <source>
        <dbReference type="EMBL" id="EDO29054.1"/>
    </source>
</evidence>
<dbReference type="InParanoid" id="A7T4Q9"/>
<dbReference type="CDD" id="cd00096">
    <property type="entry name" value="Ig"/>
    <property type="match status" value="1"/>
</dbReference>
<dbReference type="AlphaFoldDB" id="A7T4Q9"/>
<dbReference type="SMART" id="SM00409">
    <property type="entry name" value="IG"/>
    <property type="match status" value="1"/>
</dbReference>
<dbReference type="Gene3D" id="2.60.40.10">
    <property type="entry name" value="Immunoglobulins"/>
    <property type="match status" value="1"/>
</dbReference>
<dbReference type="PROSITE" id="PS50835">
    <property type="entry name" value="IG_LIKE"/>
    <property type="match status" value="1"/>
</dbReference>
<protein>
    <recommendedName>
        <fullName evidence="1">Ig-like domain-containing protein</fullName>
    </recommendedName>
</protein>
<evidence type="ECO:0000259" key="1">
    <source>
        <dbReference type="PROSITE" id="PS50835"/>
    </source>
</evidence>
<dbReference type="InterPro" id="IPR003598">
    <property type="entry name" value="Ig_sub2"/>
</dbReference>
<dbReference type="InterPro" id="IPR013783">
    <property type="entry name" value="Ig-like_fold"/>
</dbReference>
<dbReference type="Proteomes" id="UP000001593">
    <property type="component" value="Unassembled WGS sequence"/>
</dbReference>
<proteinExistence type="predicted"/>
<dbReference type="InterPro" id="IPR007110">
    <property type="entry name" value="Ig-like_dom"/>
</dbReference>
<reference evidence="2 3" key="1">
    <citation type="journal article" date="2007" name="Science">
        <title>Sea anemone genome reveals ancestral eumetazoan gene repertoire and genomic organization.</title>
        <authorList>
            <person name="Putnam N.H."/>
            <person name="Srivastava M."/>
            <person name="Hellsten U."/>
            <person name="Dirks B."/>
            <person name="Chapman J."/>
            <person name="Salamov A."/>
            <person name="Terry A."/>
            <person name="Shapiro H."/>
            <person name="Lindquist E."/>
            <person name="Kapitonov V.V."/>
            <person name="Jurka J."/>
            <person name="Genikhovich G."/>
            <person name="Grigoriev I.V."/>
            <person name="Lucas S.M."/>
            <person name="Steele R.E."/>
            <person name="Finnerty J.R."/>
            <person name="Technau U."/>
            <person name="Martindale M.Q."/>
            <person name="Rokhsar D.S."/>
        </authorList>
    </citation>
    <scope>NUCLEOTIDE SEQUENCE [LARGE SCALE GENOMIC DNA]</scope>
    <source>
        <strain evidence="3">CH2 X CH6</strain>
    </source>
</reference>
<accession>A7T4Q9</accession>
<dbReference type="Pfam" id="PF13927">
    <property type="entry name" value="Ig_3"/>
    <property type="match status" value="1"/>
</dbReference>
<organism evidence="2 3">
    <name type="scientific">Nematostella vectensis</name>
    <name type="common">Starlet sea anemone</name>
    <dbReference type="NCBI Taxonomy" id="45351"/>
    <lineage>
        <taxon>Eukaryota</taxon>
        <taxon>Metazoa</taxon>
        <taxon>Cnidaria</taxon>
        <taxon>Anthozoa</taxon>
        <taxon>Hexacorallia</taxon>
        <taxon>Actiniaria</taxon>
        <taxon>Edwardsiidae</taxon>
        <taxon>Nematostella</taxon>
    </lineage>
</organism>
<dbReference type="SMART" id="SM00408">
    <property type="entry name" value="IGc2"/>
    <property type="match status" value="1"/>
</dbReference>
<dbReference type="EMBL" id="DS470937">
    <property type="protein sequence ID" value="EDO29054.1"/>
    <property type="molecule type" value="Genomic_DNA"/>
</dbReference>
<dbReference type="SUPFAM" id="SSF48726">
    <property type="entry name" value="Immunoglobulin"/>
    <property type="match status" value="1"/>
</dbReference>